<dbReference type="Proteomes" id="UP000295252">
    <property type="component" value="Chromosome X"/>
</dbReference>
<dbReference type="GO" id="GO:0043565">
    <property type="term" value="F:sequence-specific DNA binding"/>
    <property type="evidence" value="ECO:0007669"/>
    <property type="project" value="TreeGrafter"/>
</dbReference>
<evidence type="ECO:0000256" key="3">
    <source>
        <dbReference type="ARBA" id="ARBA00023015"/>
    </source>
</evidence>
<dbReference type="AlphaFoldDB" id="A0A068UT92"/>
<dbReference type="Gramene" id="CDP11725">
    <property type="protein sequence ID" value="CDP11725"/>
    <property type="gene ID" value="GSCOC_T00034197001"/>
</dbReference>
<reference evidence="10" key="1">
    <citation type="journal article" date="2014" name="Science">
        <title>The coffee genome provides insight into the convergent evolution of caffeine biosynthesis.</title>
        <authorList>
            <person name="Denoeud F."/>
            <person name="Carretero-Paulet L."/>
            <person name="Dereeper A."/>
            <person name="Droc G."/>
            <person name="Guyot R."/>
            <person name="Pietrella M."/>
            <person name="Zheng C."/>
            <person name="Alberti A."/>
            <person name="Anthony F."/>
            <person name="Aprea G."/>
            <person name="Aury J.M."/>
            <person name="Bento P."/>
            <person name="Bernard M."/>
            <person name="Bocs S."/>
            <person name="Campa C."/>
            <person name="Cenci A."/>
            <person name="Combes M.C."/>
            <person name="Crouzillat D."/>
            <person name="Da Silva C."/>
            <person name="Daddiego L."/>
            <person name="De Bellis F."/>
            <person name="Dussert S."/>
            <person name="Garsmeur O."/>
            <person name="Gayraud T."/>
            <person name="Guignon V."/>
            <person name="Jahn K."/>
            <person name="Jamilloux V."/>
            <person name="Joet T."/>
            <person name="Labadie K."/>
            <person name="Lan T."/>
            <person name="Leclercq J."/>
            <person name="Lepelley M."/>
            <person name="Leroy T."/>
            <person name="Li L.T."/>
            <person name="Librado P."/>
            <person name="Lopez L."/>
            <person name="Munoz A."/>
            <person name="Noel B."/>
            <person name="Pallavicini A."/>
            <person name="Perrotta G."/>
            <person name="Poncet V."/>
            <person name="Pot D."/>
            <person name="Priyono X."/>
            <person name="Rigoreau M."/>
            <person name="Rouard M."/>
            <person name="Rozas J."/>
            <person name="Tranchant-Dubreuil C."/>
            <person name="VanBuren R."/>
            <person name="Zhang Q."/>
            <person name="Andrade A.C."/>
            <person name="Argout X."/>
            <person name="Bertrand B."/>
            <person name="de Kochko A."/>
            <person name="Graziosi G."/>
            <person name="Henry R.J."/>
            <person name="Jayarama X."/>
            <person name="Ming R."/>
            <person name="Nagai C."/>
            <person name="Rounsley S."/>
            <person name="Sankoff D."/>
            <person name="Giuliano G."/>
            <person name="Albert V.A."/>
            <person name="Wincker P."/>
            <person name="Lashermes P."/>
        </authorList>
    </citation>
    <scope>NUCLEOTIDE SEQUENCE [LARGE SCALE GENOMIC DNA]</scope>
    <source>
        <strain evidence="10">cv. DH200-94</strain>
    </source>
</reference>
<dbReference type="PANTHER" id="PTHR31421:SF6">
    <property type="entry name" value="PROTEIN BASIC PENTACYSTEINE7"/>
    <property type="match status" value="1"/>
</dbReference>
<keyword evidence="4 7" id="KW-0238">DNA-binding</keyword>
<dbReference type="InterPro" id="IPR010409">
    <property type="entry name" value="GAGA-bd_tscrpt_act"/>
</dbReference>
<dbReference type="STRING" id="49390.A0A068UT92"/>
<evidence type="ECO:0000256" key="1">
    <source>
        <dbReference type="ARBA" id="ARBA00004123"/>
    </source>
</evidence>
<keyword evidence="3 7" id="KW-0805">Transcription regulation</keyword>
<evidence type="ECO:0000313" key="9">
    <source>
        <dbReference type="EMBL" id="CDP11725.1"/>
    </source>
</evidence>
<evidence type="ECO:0000256" key="8">
    <source>
        <dbReference type="SAM" id="MobiDB-lite"/>
    </source>
</evidence>
<dbReference type="FunCoup" id="A0A068UT92">
    <property type="interactions" value="2"/>
</dbReference>
<comment type="subcellular location">
    <subcellularLocation>
        <location evidence="1 7">Nucleus</location>
    </subcellularLocation>
</comment>
<dbReference type="Pfam" id="PF06217">
    <property type="entry name" value="GAGA_bind"/>
    <property type="match status" value="1"/>
</dbReference>
<keyword evidence="6 7" id="KW-0539">Nucleus</keyword>
<dbReference type="GO" id="GO:0009723">
    <property type="term" value="P:response to ethylene"/>
    <property type="evidence" value="ECO:0007669"/>
    <property type="project" value="TreeGrafter"/>
</dbReference>
<evidence type="ECO:0000256" key="2">
    <source>
        <dbReference type="ARBA" id="ARBA00007911"/>
    </source>
</evidence>
<accession>A0A068UT92</accession>
<dbReference type="GO" id="GO:0003700">
    <property type="term" value="F:DNA-binding transcription factor activity"/>
    <property type="evidence" value="ECO:0007669"/>
    <property type="project" value="UniProtKB-UniRule"/>
</dbReference>
<feature type="region of interest" description="Disordered" evidence="8">
    <location>
        <begin position="81"/>
        <end position="120"/>
    </location>
</feature>
<dbReference type="OrthoDB" id="1903765at2759"/>
<sequence>MVAFSKRCSMASEVNHAEPPFPQFPGAYPGASFSCGGFAFHPSQATQMDSKAGIAAVPIRSVPPLHGPTKNRFVTKPVKIKKNWPPSNDACPSNKSRPKQPNKKLSTTKKTKRPPKIGVNIERKNPDLVYDEAKFDFSRVPPPFCSCTGVARACYKWGSGSWQSSCCNTNLSQYPLPMSPSRPGARVPGRKMSHGAYTKLLCRFATEGRDLSQPIDLKNHWAKHGTNKFVTIK</sequence>
<dbReference type="OMA" id="YKCGGGW"/>
<organism evidence="9 10">
    <name type="scientific">Coffea canephora</name>
    <name type="common">Robusta coffee</name>
    <dbReference type="NCBI Taxonomy" id="49390"/>
    <lineage>
        <taxon>Eukaryota</taxon>
        <taxon>Viridiplantae</taxon>
        <taxon>Streptophyta</taxon>
        <taxon>Embryophyta</taxon>
        <taxon>Tracheophyta</taxon>
        <taxon>Spermatophyta</taxon>
        <taxon>Magnoliopsida</taxon>
        <taxon>eudicotyledons</taxon>
        <taxon>Gunneridae</taxon>
        <taxon>Pentapetalae</taxon>
        <taxon>asterids</taxon>
        <taxon>lamiids</taxon>
        <taxon>Gentianales</taxon>
        <taxon>Rubiaceae</taxon>
        <taxon>Ixoroideae</taxon>
        <taxon>Gardenieae complex</taxon>
        <taxon>Bertiereae - Coffeeae clade</taxon>
        <taxon>Coffeeae</taxon>
        <taxon>Coffea</taxon>
    </lineage>
</organism>
<evidence type="ECO:0000256" key="5">
    <source>
        <dbReference type="ARBA" id="ARBA00023163"/>
    </source>
</evidence>
<dbReference type="GO" id="GO:0005634">
    <property type="term" value="C:nucleus"/>
    <property type="evidence" value="ECO:0007669"/>
    <property type="project" value="UniProtKB-SubCell"/>
</dbReference>
<keyword evidence="5 7" id="KW-0804">Transcription</keyword>
<keyword evidence="10" id="KW-1185">Reference proteome</keyword>
<feature type="compositionally biased region" description="Basic residues" evidence="8">
    <location>
        <begin position="96"/>
        <end position="115"/>
    </location>
</feature>
<comment type="similarity">
    <text evidence="2 7">Belongs to the BBR/BPC family.</text>
</comment>
<dbReference type="SMART" id="SM01226">
    <property type="entry name" value="GAGA_bind"/>
    <property type="match status" value="1"/>
</dbReference>
<comment type="function">
    <text evidence="7">Transcriptional regulator that specifically binds to GA-rich elements (GAGA-repeats) present in regulatory sequences of genes involved in developmental processes.</text>
</comment>
<dbReference type="EMBL" id="HG739143">
    <property type="protein sequence ID" value="CDP11725.1"/>
    <property type="molecule type" value="Genomic_DNA"/>
</dbReference>
<dbReference type="PROSITE" id="PS51257">
    <property type="entry name" value="PROKAR_LIPOPROTEIN"/>
    <property type="match status" value="1"/>
</dbReference>
<evidence type="ECO:0000256" key="4">
    <source>
        <dbReference type="ARBA" id="ARBA00023125"/>
    </source>
</evidence>
<name>A0A068UT92_COFCA</name>
<dbReference type="InParanoid" id="A0A068UT92"/>
<evidence type="ECO:0000256" key="7">
    <source>
        <dbReference type="RuleBase" id="RU367160"/>
    </source>
</evidence>
<proteinExistence type="inferred from homology"/>
<dbReference type="PANTHER" id="PTHR31421">
    <property type="entry name" value="PROTEIN BASIC PENTACYSTEINE3"/>
    <property type="match status" value="1"/>
</dbReference>
<evidence type="ECO:0000313" key="10">
    <source>
        <dbReference type="Proteomes" id="UP000295252"/>
    </source>
</evidence>
<evidence type="ECO:0000256" key="6">
    <source>
        <dbReference type="ARBA" id="ARBA00023242"/>
    </source>
</evidence>
<gene>
    <name evidence="9" type="ORF">GSCOC_T00034197001</name>
</gene>
<dbReference type="PhylomeDB" id="A0A068UT92"/>
<protein>
    <recommendedName>
        <fullName evidence="7">GAGA-binding transcriptional activator</fullName>
    </recommendedName>
</protein>